<evidence type="ECO:0000313" key="2">
    <source>
        <dbReference type="EMBL" id="CAH2069990.1"/>
    </source>
</evidence>
<keyword evidence="3" id="KW-1185">Reference proteome</keyword>
<dbReference type="Pfam" id="PF07723">
    <property type="entry name" value="LRR_2"/>
    <property type="match status" value="1"/>
</dbReference>
<feature type="domain" description="F-box" evidence="1">
    <location>
        <begin position="11"/>
        <end position="57"/>
    </location>
</feature>
<feature type="non-terminal residue" evidence="2">
    <location>
        <position position="1"/>
    </location>
</feature>
<dbReference type="InterPro" id="IPR013101">
    <property type="entry name" value="LRR_PRU1-like"/>
</dbReference>
<accession>A0AAU9SNH9</accession>
<dbReference type="Proteomes" id="UP000836841">
    <property type="component" value="Chromosome 6"/>
</dbReference>
<dbReference type="Pfam" id="PF00646">
    <property type="entry name" value="F-box"/>
    <property type="match status" value="1"/>
</dbReference>
<dbReference type="CDD" id="cd22160">
    <property type="entry name" value="F-box_AtFBL13-like"/>
    <property type="match status" value="1"/>
</dbReference>
<dbReference type="Pfam" id="PF08387">
    <property type="entry name" value="FBD"/>
    <property type="match status" value="1"/>
</dbReference>
<dbReference type="InterPro" id="IPR050232">
    <property type="entry name" value="FBL13/AtMIF1-like"/>
</dbReference>
<dbReference type="InterPro" id="IPR001810">
    <property type="entry name" value="F-box_dom"/>
</dbReference>
<dbReference type="InterPro" id="IPR006566">
    <property type="entry name" value="FBD"/>
</dbReference>
<dbReference type="SMART" id="SM00579">
    <property type="entry name" value="FBD"/>
    <property type="match status" value="1"/>
</dbReference>
<dbReference type="InterPro" id="IPR053781">
    <property type="entry name" value="F-box_AtFBL13-like"/>
</dbReference>
<sequence length="324" mass="37621">QLEAKFRRERIDQISVLPVELLLKILSWLPIDDLVATSFLSKRWRYLWKEVNTFRFALFTYGFSRIESTNLRLNPSLSRDLLETLVLEHLALVDVPANVSLVCLKRLHLLYVYFPRDESVDMLLSICPRLEDLVVLQSSITRAGIFNINVPSLRSLFSLEKSFIDYSTWRSLSIDYPFLNFLPTRVEGFVINAPSLRRFAIKDRSSSATYPTTGTFFLSLDHLELCSCSVEWWNLLTRILSDAPRLRVLQLKLFQKHCAQHSDEMAPWSQPDSILEWRQYNGTQQEGEAAKYILENGICLKKATFYSKSTKKHGMLKELECVAR</sequence>
<name>A0AAU9SNH9_THLAR</name>
<feature type="non-terminal residue" evidence="2">
    <location>
        <position position="324"/>
    </location>
</feature>
<dbReference type="SUPFAM" id="SSF52047">
    <property type="entry name" value="RNI-like"/>
    <property type="match status" value="1"/>
</dbReference>
<dbReference type="SMART" id="SM00256">
    <property type="entry name" value="FBOX"/>
    <property type="match status" value="1"/>
</dbReference>
<dbReference type="InterPro" id="IPR036047">
    <property type="entry name" value="F-box-like_dom_sf"/>
</dbReference>
<organism evidence="2 3">
    <name type="scientific">Thlaspi arvense</name>
    <name type="common">Field penny-cress</name>
    <dbReference type="NCBI Taxonomy" id="13288"/>
    <lineage>
        <taxon>Eukaryota</taxon>
        <taxon>Viridiplantae</taxon>
        <taxon>Streptophyta</taxon>
        <taxon>Embryophyta</taxon>
        <taxon>Tracheophyta</taxon>
        <taxon>Spermatophyta</taxon>
        <taxon>Magnoliopsida</taxon>
        <taxon>eudicotyledons</taxon>
        <taxon>Gunneridae</taxon>
        <taxon>Pentapetalae</taxon>
        <taxon>rosids</taxon>
        <taxon>malvids</taxon>
        <taxon>Brassicales</taxon>
        <taxon>Brassicaceae</taxon>
        <taxon>Thlaspideae</taxon>
        <taxon>Thlaspi</taxon>
    </lineage>
</organism>
<dbReference type="EMBL" id="OU466862">
    <property type="protein sequence ID" value="CAH2069990.1"/>
    <property type="molecule type" value="Genomic_DNA"/>
</dbReference>
<dbReference type="PANTHER" id="PTHR31900">
    <property type="entry name" value="F-BOX/RNI SUPERFAMILY PROTEIN-RELATED"/>
    <property type="match status" value="1"/>
</dbReference>
<protein>
    <recommendedName>
        <fullName evidence="1">F-box domain-containing protein</fullName>
    </recommendedName>
</protein>
<evidence type="ECO:0000259" key="1">
    <source>
        <dbReference type="PROSITE" id="PS50181"/>
    </source>
</evidence>
<dbReference type="SUPFAM" id="SSF81383">
    <property type="entry name" value="F-box domain"/>
    <property type="match status" value="1"/>
</dbReference>
<dbReference type="AlphaFoldDB" id="A0AAU9SNH9"/>
<evidence type="ECO:0000313" key="3">
    <source>
        <dbReference type="Proteomes" id="UP000836841"/>
    </source>
</evidence>
<proteinExistence type="predicted"/>
<gene>
    <name evidence="2" type="ORF">TAV2_LOCUS20745</name>
</gene>
<reference evidence="2 3" key="1">
    <citation type="submission" date="2022-03" db="EMBL/GenBank/DDBJ databases">
        <authorList>
            <person name="Nunn A."/>
            <person name="Chopra R."/>
            <person name="Nunn A."/>
            <person name="Contreras Garrido A."/>
        </authorList>
    </citation>
    <scope>NUCLEOTIDE SEQUENCE [LARGE SCALE GENOMIC DNA]</scope>
</reference>
<dbReference type="Gene3D" id="1.20.1280.50">
    <property type="match status" value="1"/>
</dbReference>
<dbReference type="PROSITE" id="PS50181">
    <property type="entry name" value="FBOX"/>
    <property type="match status" value="1"/>
</dbReference>
<dbReference type="PANTHER" id="PTHR31900:SF34">
    <property type="entry name" value="EMB|CAB62440.1-RELATED"/>
    <property type="match status" value="1"/>
</dbReference>